<evidence type="ECO:0000313" key="2">
    <source>
        <dbReference type="Proteomes" id="UP001162480"/>
    </source>
</evidence>
<dbReference type="EMBL" id="OX597832">
    <property type="protein sequence ID" value="CAI9737105.1"/>
    <property type="molecule type" value="Genomic_DNA"/>
</dbReference>
<keyword evidence="2" id="KW-1185">Reference proteome</keyword>
<protein>
    <submittedName>
        <fullName evidence="1">Uncharacterized protein</fullName>
    </submittedName>
</protein>
<reference evidence="1" key="1">
    <citation type="submission" date="2023-08" db="EMBL/GenBank/DDBJ databases">
        <authorList>
            <person name="Alioto T."/>
            <person name="Alioto T."/>
            <person name="Gomez Garrido J."/>
        </authorList>
    </citation>
    <scope>NUCLEOTIDE SEQUENCE</scope>
</reference>
<evidence type="ECO:0000313" key="1">
    <source>
        <dbReference type="EMBL" id="CAI9737105.1"/>
    </source>
</evidence>
<proteinExistence type="predicted"/>
<gene>
    <name evidence="1" type="ORF">OCTVUL_1B021292</name>
</gene>
<dbReference type="Proteomes" id="UP001162480">
    <property type="component" value="Chromosome 19"/>
</dbReference>
<sequence>MRCVMLPFHLRMKADVAVVCVPNYKPFSSSFSSGSHHQQYSRNFHQRSSKQFRKLRRDRCYDRFPEYALAYALFALKRNICDFGKM</sequence>
<accession>A0AA36FFZ8</accession>
<organism evidence="1 2">
    <name type="scientific">Octopus vulgaris</name>
    <name type="common">Common octopus</name>
    <dbReference type="NCBI Taxonomy" id="6645"/>
    <lineage>
        <taxon>Eukaryota</taxon>
        <taxon>Metazoa</taxon>
        <taxon>Spiralia</taxon>
        <taxon>Lophotrochozoa</taxon>
        <taxon>Mollusca</taxon>
        <taxon>Cephalopoda</taxon>
        <taxon>Coleoidea</taxon>
        <taxon>Octopodiformes</taxon>
        <taxon>Octopoda</taxon>
        <taxon>Incirrata</taxon>
        <taxon>Octopodidae</taxon>
        <taxon>Octopus</taxon>
    </lineage>
</organism>
<name>A0AA36FFZ8_OCTVU</name>
<dbReference type="AlphaFoldDB" id="A0AA36FFZ8"/>